<dbReference type="Pfam" id="PF04304">
    <property type="entry name" value="DUF454"/>
    <property type="match status" value="1"/>
</dbReference>
<accession>V4QXV0</accession>
<dbReference type="PANTHER" id="PTHR35813:SF1">
    <property type="entry name" value="INNER MEMBRANE PROTEIN YBAN"/>
    <property type="match status" value="1"/>
</dbReference>
<dbReference type="EMBL" id="AWXZ01000031">
    <property type="protein sequence ID" value="ESR24577.1"/>
    <property type="molecule type" value="Genomic_DNA"/>
</dbReference>
<gene>
    <name evidence="2" type="ORF">N177_2411</name>
</gene>
<keyword evidence="1" id="KW-0812">Transmembrane</keyword>
<name>V4QXV0_9HYPH</name>
<dbReference type="eggNOG" id="COG2832">
    <property type="taxonomic scope" value="Bacteria"/>
</dbReference>
<dbReference type="STRING" id="631454.N177_2411"/>
<protein>
    <recommendedName>
        <fullName evidence="4">Inner membrane protein</fullName>
    </recommendedName>
</protein>
<dbReference type="InterPro" id="IPR007401">
    <property type="entry name" value="DUF454"/>
</dbReference>
<dbReference type="PIRSF" id="PIRSF016789">
    <property type="entry name" value="DUF454"/>
    <property type="match status" value="1"/>
</dbReference>
<sequence length="125" mass="13558">MRLIWLGLGWLSVSLGVLGIALPLLPTTPFLLLAAYSFARSSQRFHDWLVEHPRLGPPIRDWREHGAIRRRAKVAAMVALAAALGISLAAGMAWWVIGLQAATAVGVVTFILTRPSGPREGTEPQ</sequence>
<evidence type="ECO:0008006" key="4">
    <source>
        <dbReference type="Google" id="ProtNLM"/>
    </source>
</evidence>
<dbReference type="RefSeq" id="WP_023432540.1">
    <property type="nucleotide sequence ID" value="NZ_AWXZ01000031.1"/>
</dbReference>
<proteinExistence type="predicted"/>
<keyword evidence="1" id="KW-1133">Transmembrane helix</keyword>
<evidence type="ECO:0000313" key="3">
    <source>
        <dbReference type="Proteomes" id="UP000017819"/>
    </source>
</evidence>
<reference evidence="2 3" key="1">
    <citation type="journal article" date="2014" name="Genome Announc.">
        <title>Draft Genome Sequence of Lutibaculum baratangense Strain AMV1T, Isolated from a Mud Volcano in Andamans, India.</title>
        <authorList>
            <person name="Singh A."/>
            <person name="Sreenivas A."/>
            <person name="Sathyanarayana Reddy G."/>
            <person name="Pinnaka A.K."/>
            <person name="Shivaji S."/>
        </authorList>
    </citation>
    <scope>NUCLEOTIDE SEQUENCE [LARGE SCALE GENOMIC DNA]</scope>
    <source>
        <strain evidence="2 3">AMV1</strain>
    </source>
</reference>
<evidence type="ECO:0000256" key="1">
    <source>
        <dbReference type="SAM" id="Phobius"/>
    </source>
</evidence>
<dbReference type="AlphaFoldDB" id="V4QXV0"/>
<dbReference type="Proteomes" id="UP000017819">
    <property type="component" value="Unassembled WGS sequence"/>
</dbReference>
<evidence type="ECO:0000313" key="2">
    <source>
        <dbReference type="EMBL" id="ESR24577.1"/>
    </source>
</evidence>
<feature type="transmembrane region" description="Helical" evidence="1">
    <location>
        <begin position="74"/>
        <end position="97"/>
    </location>
</feature>
<keyword evidence="3" id="KW-1185">Reference proteome</keyword>
<keyword evidence="1" id="KW-0472">Membrane</keyword>
<feature type="transmembrane region" description="Helical" evidence="1">
    <location>
        <begin position="12"/>
        <end position="36"/>
    </location>
</feature>
<dbReference type="PANTHER" id="PTHR35813">
    <property type="entry name" value="INNER MEMBRANE PROTEIN YBAN"/>
    <property type="match status" value="1"/>
</dbReference>
<dbReference type="GO" id="GO:0005886">
    <property type="term" value="C:plasma membrane"/>
    <property type="evidence" value="ECO:0007669"/>
    <property type="project" value="TreeGrafter"/>
</dbReference>
<comment type="caution">
    <text evidence="2">The sequence shown here is derived from an EMBL/GenBank/DDBJ whole genome shotgun (WGS) entry which is preliminary data.</text>
</comment>
<dbReference type="OrthoDB" id="9816293at2"/>
<organism evidence="2 3">
    <name type="scientific">Lutibaculum baratangense AMV1</name>
    <dbReference type="NCBI Taxonomy" id="631454"/>
    <lineage>
        <taxon>Bacteria</taxon>
        <taxon>Pseudomonadati</taxon>
        <taxon>Pseudomonadota</taxon>
        <taxon>Alphaproteobacteria</taxon>
        <taxon>Hyphomicrobiales</taxon>
        <taxon>Tepidamorphaceae</taxon>
        <taxon>Lutibaculum</taxon>
    </lineage>
</organism>